<evidence type="ECO:0000313" key="3">
    <source>
        <dbReference type="EMBL" id="QDV07714.1"/>
    </source>
</evidence>
<dbReference type="Gene3D" id="3.40.50.1820">
    <property type="entry name" value="alpha/beta hydrolase"/>
    <property type="match status" value="1"/>
</dbReference>
<feature type="domain" description="AB hydrolase-1" evidence="2">
    <location>
        <begin position="79"/>
        <end position="318"/>
    </location>
</feature>
<protein>
    <submittedName>
        <fullName evidence="3">Haloalkane dehalogenase</fullName>
        <ecNumber evidence="3">3.8.1.5</ecNumber>
    </submittedName>
</protein>
<evidence type="ECO:0000256" key="1">
    <source>
        <dbReference type="SAM" id="MobiDB-lite"/>
    </source>
</evidence>
<feature type="region of interest" description="Disordered" evidence="1">
    <location>
        <begin position="1"/>
        <end position="32"/>
    </location>
</feature>
<dbReference type="SUPFAM" id="SSF53474">
    <property type="entry name" value="alpha/beta-Hydrolases"/>
    <property type="match status" value="1"/>
</dbReference>
<dbReference type="GO" id="GO:0018786">
    <property type="term" value="F:haloalkane dehalogenase activity"/>
    <property type="evidence" value="ECO:0007669"/>
    <property type="project" value="UniProtKB-EC"/>
</dbReference>
<dbReference type="PANTHER" id="PTHR43194">
    <property type="entry name" value="HYDROLASE ALPHA/BETA FOLD FAMILY"/>
    <property type="match status" value="1"/>
</dbReference>
<dbReference type="InterPro" id="IPR000073">
    <property type="entry name" value="AB_hydrolase_1"/>
</dbReference>
<dbReference type="Proteomes" id="UP000320390">
    <property type="component" value="Chromosome"/>
</dbReference>
<sequence length="343" mass="37977">MSSESVSTSDPLARPVEPRSGSTAGDESIRRRAEEIAGPIRHLFPYEPHFAEVPSGRPAPESLARMHYVDEGAVDASGPVLCVHGNPTWSFYWRRIIEGLKGETRVIAPDHLGMGLSDRIPGGVLLEDHIAALVSLIDQLDLTDITLVVHDWGGAIGVGAALERPERFSRFVITNTAAFPTSFMPKRIAACRAPVVGRLAVQGGNAFARAATKQTTVIPLEEDVRRGLLAPYSNWDAREQIWRFVMDIPMKEDHPSWTTLSRIADRIESLGDRPMEIVWGMRDWCFTPLFKSQWEQRFPDAFVSELQGAGHYVNEDAPEVVIGAIRRIRRPPPTEASARGATE</sequence>
<dbReference type="AlphaFoldDB" id="A0A518EUG9"/>
<proteinExistence type="predicted"/>
<dbReference type="PANTHER" id="PTHR43194:SF2">
    <property type="entry name" value="PEROXISOMAL MEMBRANE PROTEIN LPX1"/>
    <property type="match status" value="1"/>
</dbReference>
<dbReference type="InterPro" id="IPR000639">
    <property type="entry name" value="Epox_hydrolase-like"/>
</dbReference>
<dbReference type="InterPro" id="IPR029058">
    <property type="entry name" value="AB_hydrolase_fold"/>
</dbReference>
<gene>
    <name evidence="3" type="primary">dhaA</name>
    <name evidence="3" type="ORF">Poly30_32440</name>
</gene>
<dbReference type="EC" id="3.8.1.5" evidence="3"/>
<dbReference type="InterPro" id="IPR050228">
    <property type="entry name" value="Carboxylesterase_BioH"/>
</dbReference>
<reference evidence="3 4" key="1">
    <citation type="submission" date="2019-02" db="EMBL/GenBank/DDBJ databases">
        <title>Deep-cultivation of Planctomycetes and their phenomic and genomic characterization uncovers novel biology.</title>
        <authorList>
            <person name="Wiegand S."/>
            <person name="Jogler M."/>
            <person name="Boedeker C."/>
            <person name="Pinto D."/>
            <person name="Vollmers J."/>
            <person name="Rivas-Marin E."/>
            <person name="Kohn T."/>
            <person name="Peeters S.H."/>
            <person name="Heuer A."/>
            <person name="Rast P."/>
            <person name="Oberbeckmann S."/>
            <person name="Bunk B."/>
            <person name="Jeske O."/>
            <person name="Meyerdierks A."/>
            <person name="Storesund J.E."/>
            <person name="Kallscheuer N."/>
            <person name="Luecker S."/>
            <person name="Lage O.M."/>
            <person name="Pohl T."/>
            <person name="Merkel B.J."/>
            <person name="Hornburger P."/>
            <person name="Mueller R.-W."/>
            <person name="Bruemmer F."/>
            <person name="Labrenz M."/>
            <person name="Spormann A.M."/>
            <person name="Op den Camp H."/>
            <person name="Overmann J."/>
            <person name="Amann R."/>
            <person name="Jetten M.S.M."/>
            <person name="Mascher T."/>
            <person name="Medema M.H."/>
            <person name="Devos D.P."/>
            <person name="Kaster A.-K."/>
            <person name="Ovreas L."/>
            <person name="Rohde M."/>
            <person name="Galperin M.Y."/>
            <person name="Jogler C."/>
        </authorList>
    </citation>
    <scope>NUCLEOTIDE SEQUENCE [LARGE SCALE GENOMIC DNA]</scope>
    <source>
        <strain evidence="3 4">Poly30</strain>
    </source>
</reference>
<evidence type="ECO:0000313" key="4">
    <source>
        <dbReference type="Proteomes" id="UP000320390"/>
    </source>
</evidence>
<name>A0A518EUG9_9BACT</name>
<feature type="compositionally biased region" description="Polar residues" evidence="1">
    <location>
        <begin position="1"/>
        <end position="10"/>
    </location>
</feature>
<dbReference type="Pfam" id="PF00561">
    <property type="entry name" value="Abhydrolase_1"/>
    <property type="match status" value="1"/>
</dbReference>
<accession>A0A518EUG9</accession>
<dbReference type="EMBL" id="CP036434">
    <property type="protein sequence ID" value="QDV07714.1"/>
    <property type="molecule type" value="Genomic_DNA"/>
</dbReference>
<organism evidence="3 4">
    <name type="scientific">Saltatorellus ferox</name>
    <dbReference type="NCBI Taxonomy" id="2528018"/>
    <lineage>
        <taxon>Bacteria</taxon>
        <taxon>Pseudomonadati</taxon>
        <taxon>Planctomycetota</taxon>
        <taxon>Planctomycetia</taxon>
        <taxon>Planctomycetia incertae sedis</taxon>
        <taxon>Saltatorellus</taxon>
    </lineage>
</organism>
<keyword evidence="3" id="KW-0378">Hydrolase</keyword>
<dbReference type="PRINTS" id="PR00412">
    <property type="entry name" value="EPOXHYDRLASE"/>
</dbReference>
<keyword evidence="4" id="KW-1185">Reference proteome</keyword>
<dbReference type="PRINTS" id="PR00111">
    <property type="entry name" value="ABHYDROLASE"/>
</dbReference>
<evidence type="ECO:0000259" key="2">
    <source>
        <dbReference type="Pfam" id="PF00561"/>
    </source>
</evidence>